<dbReference type="RefSeq" id="WP_368484776.1">
    <property type="nucleotide sequence ID" value="NZ_CP162514.1"/>
</dbReference>
<protein>
    <submittedName>
        <fullName evidence="2">Uncharacterized protein</fullName>
    </submittedName>
</protein>
<name>A0AB39AKW2_9GAMM</name>
<evidence type="ECO:0000313" key="2">
    <source>
        <dbReference type="EMBL" id="XDH86124.1"/>
    </source>
</evidence>
<evidence type="ECO:0000256" key="1">
    <source>
        <dbReference type="SAM" id="MobiDB-lite"/>
    </source>
</evidence>
<feature type="region of interest" description="Disordered" evidence="1">
    <location>
        <begin position="1"/>
        <end position="23"/>
    </location>
</feature>
<feature type="compositionally biased region" description="Polar residues" evidence="1">
    <location>
        <begin position="1"/>
        <end position="13"/>
    </location>
</feature>
<dbReference type="EMBL" id="CP162514">
    <property type="protein sequence ID" value="XDH86124.1"/>
    <property type="molecule type" value="Genomic_DNA"/>
</dbReference>
<organism evidence="2">
    <name type="scientific">Pseudoalteromonas sp. SD03</name>
    <dbReference type="NCBI Taxonomy" id="3231719"/>
    <lineage>
        <taxon>Bacteria</taxon>
        <taxon>Pseudomonadati</taxon>
        <taxon>Pseudomonadota</taxon>
        <taxon>Gammaproteobacteria</taxon>
        <taxon>Alteromonadales</taxon>
        <taxon>Pseudoalteromonadaceae</taxon>
        <taxon>Pseudoalteromonas</taxon>
    </lineage>
</organism>
<accession>A0AB39AKW2</accession>
<gene>
    <name evidence="2" type="ORF">ABZP26_08410</name>
</gene>
<dbReference type="AlphaFoldDB" id="A0AB39AKW2"/>
<reference evidence="2" key="1">
    <citation type="submission" date="2024-07" db="EMBL/GenBank/DDBJ databases">
        <authorList>
            <person name="Jiang Y."/>
            <person name="Qin Q."/>
        </authorList>
    </citation>
    <scope>NUCLEOTIDE SEQUENCE</scope>
    <source>
        <strain evidence="2">SD03</strain>
    </source>
</reference>
<sequence>MSKQTEPQSSKPAEQQADVNIKPKMSRAMTIAQNVNQALAKAKGNRDEIAGAFNLKSGELIKVENKS</sequence>
<proteinExistence type="predicted"/>